<keyword evidence="1" id="KW-0812">Transmembrane</keyword>
<dbReference type="Proteomes" id="UP000008063">
    <property type="component" value="Unassembled WGS sequence"/>
</dbReference>
<organism evidence="3">
    <name type="scientific">Serpula lacrymans var. lacrymans (strain S7.3)</name>
    <name type="common">Dry rot fungus</name>
    <dbReference type="NCBI Taxonomy" id="936435"/>
    <lineage>
        <taxon>Eukaryota</taxon>
        <taxon>Fungi</taxon>
        <taxon>Dikarya</taxon>
        <taxon>Basidiomycota</taxon>
        <taxon>Agaricomycotina</taxon>
        <taxon>Agaricomycetes</taxon>
        <taxon>Agaricomycetidae</taxon>
        <taxon>Boletales</taxon>
        <taxon>Coniophorineae</taxon>
        <taxon>Serpulaceae</taxon>
        <taxon>Serpula</taxon>
    </lineage>
</organism>
<dbReference type="STRING" id="936435.F8PN36"/>
<protein>
    <recommendedName>
        <fullName evidence="4">DUF202 domain-containing protein</fullName>
    </recommendedName>
</protein>
<feature type="transmembrane region" description="Helical" evidence="1">
    <location>
        <begin position="59"/>
        <end position="79"/>
    </location>
</feature>
<feature type="transmembrane region" description="Helical" evidence="1">
    <location>
        <begin position="120"/>
        <end position="143"/>
    </location>
</feature>
<dbReference type="InParanoid" id="F8PN36"/>
<evidence type="ECO:0008006" key="4">
    <source>
        <dbReference type="Google" id="ProtNLM"/>
    </source>
</evidence>
<evidence type="ECO:0000313" key="2">
    <source>
        <dbReference type="EMBL" id="EGO03018.1"/>
    </source>
</evidence>
<name>F8PN36_SERL3</name>
<dbReference type="AlphaFoldDB" id="F8PN36"/>
<accession>F8PN36</accession>
<evidence type="ECO:0000256" key="1">
    <source>
        <dbReference type="SAM" id="Phobius"/>
    </source>
</evidence>
<dbReference type="OMA" id="HSRHDFA"/>
<reference evidence="3" key="1">
    <citation type="journal article" date="2011" name="Science">
        <title>The plant cell wall-decomposing machinery underlies the functional diversity of forest fungi.</title>
        <authorList>
            <person name="Eastwood D.C."/>
            <person name="Floudas D."/>
            <person name="Binder M."/>
            <person name="Majcherczyk A."/>
            <person name="Schneider P."/>
            <person name="Aerts A."/>
            <person name="Asiegbu F.O."/>
            <person name="Baker S.E."/>
            <person name="Barry K."/>
            <person name="Bendiksby M."/>
            <person name="Blumentritt M."/>
            <person name="Coutinho P.M."/>
            <person name="Cullen D."/>
            <person name="de Vries R.P."/>
            <person name="Gathman A."/>
            <person name="Goodell B."/>
            <person name="Henrissat B."/>
            <person name="Ihrmark K."/>
            <person name="Kauserud H."/>
            <person name="Kohler A."/>
            <person name="LaButti K."/>
            <person name="Lapidus A."/>
            <person name="Lavin J.L."/>
            <person name="Lee Y.-H."/>
            <person name="Lindquist E."/>
            <person name="Lilly W."/>
            <person name="Lucas S."/>
            <person name="Morin E."/>
            <person name="Murat C."/>
            <person name="Oguiza J.A."/>
            <person name="Park J."/>
            <person name="Pisabarro A.G."/>
            <person name="Riley R."/>
            <person name="Rosling A."/>
            <person name="Salamov A."/>
            <person name="Schmidt O."/>
            <person name="Schmutz J."/>
            <person name="Skrede I."/>
            <person name="Stenlid J."/>
            <person name="Wiebenga A."/>
            <person name="Xie X."/>
            <person name="Kuees U."/>
            <person name="Hibbett D.S."/>
            <person name="Hoffmeister D."/>
            <person name="Hoegberg N."/>
            <person name="Martin F."/>
            <person name="Grigoriev I.V."/>
            <person name="Watkinson S.C."/>
        </authorList>
    </citation>
    <scope>NUCLEOTIDE SEQUENCE [LARGE SCALE GENOMIC DNA]</scope>
    <source>
        <strain evidence="3">strain S7.3</strain>
    </source>
</reference>
<dbReference type="OrthoDB" id="2555434at2759"/>
<sequence>MTGHHRYRGHRAHSFMPVDINELVELRARHRTFDGAYRRTALANLGYSLTVLRLFDVRFYRIGLLYLVLSGVLFIMAYLRARHSRHDFADQNAEAAFYERALPTVGQQDKQGHGRPFMTAGVNVLALAIVVAAVEIVLLSLIFQI</sequence>
<dbReference type="HOGENOM" id="CLU_107661_1_0_1"/>
<dbReference type="PANTHER" id="PTHR38646:SF1">
    <property type="entry name" value="DUF202 DOMAIN-CONTAINING PROTEIN"/>
    <property type="match status" value="1"/>
</dbReference>
<keyword evidence="1" id="KW-0472">Membrane</keyword>
<dbReference type="PANTHER" id="PTHR38646">
    <property type="entry name" value="YALI0F00814P"/>
    <property type="match status" value="1"/>
</dbReference>
<keyword evidence="3" id="KW-1185">Reference proteome</keyword>
<evidence type="ECO:0000313" key="3">
    <source>
        <dbReference type="Proteomes" id="UP000008063"/>
    </source>
</evidence>
<proteinExistence type="predicted"/>
<dbReference type="EMBL" id="GL945476">
    <property type="protein sequence ID" value="EGO03018.1"/>
    <property type="molecule type" value="Genomic_DNA"/>
</dbReference>
<gene>
    <name evidence="2" type="ORF">SERLA73DRAFT_70487</name>
</gene>
<keyword evidence="1" id="KW-1133">Transmembrane helix</keyword>